<evidence type="ECO:0000256" key="2">
    <source>
        <dbReference type="ARBA" id="ARBA00004050"/>
    </source>
</evidence>
<gene>
    <name evidence="7" type="ordered locus">Tcr_2030</name>
</gene>
<sequence>MVIVGDLAMTYFLSGLRAHTWQRISAYYLLVYLPFSVLYLSDRSFDRYELFQAHLLQPEFWVPTFIALGLLIVHSWVGLRDVLLDYLPRRFNVMGLVLLGGGLFWVSAELIYLALQLAR</sequence>
<dbReference type="SUPFAM" id="SSF81343">
    <property type="entry name" value="Fumarate reductase respiratory complex transmembrane subunits"/>
    <property type="match status" value="1"/>
</dbReference>
<proteinExistence type="predicted"/>
<dbReference type="STRING" id="317025.Tcr_2030"/>
<name>Q31E03_HYDCU</name>
<dbReference type="GO" id="GO:0020037">
    <property type="term" value="F:heme binding"/>
    <property type="evidence" value="ECO:0007669"/>
    <property type="project" value="InterPro"/>
</dbReference>
<comment type="cofactor">
    <cofactor evidence="1">
        <name>heme</name>
        <dbReference type="ChEBI" id="CHEBI:30413"/>
    </cofactor>
</comment>
<protein>
    <submittedName>
        <fullName evidence="7">Succinate dehydrogenase membrane anchor subunit</fullName>
    </submittedName>
</protein>
<evidence type="ECO:0000256" key="1">
    <source>
        <dbReference type="ARBA" id="ARBA00001971"/>
    </source>
</evidence>
<evidence type="ECO:0000256" key="3">
    <source>
        <dbReference type="ARBA" id="ARBA00004141"/>
    </source>
</evidence>
<evidence type="ECO:0000256" key="6">
    <source>
        <dbReference type="SAM" id="Phobius"/>
    </source>
</evidence>
<evidence type="ECO:0000256" key="4">
    <source>
        <dbReference type="ARBA" id="ARBA00022692"/>
    </source>
</evidence>
<dbReference type="KEGG" id="tcx:Tcr_2030"/>
<organism evidence="7">
    <name type="scientific">Hydrogenovibrio crunogenus (strain DSM 25203 / XCL-2)</name>
    <name type="common">Thiomicrospira crunogena</name>
    <dbReference type="NCBI Taxonomy" id="317025"/>
    <lineage>
        <taxon>Bacteria</taxon>
        <taxon>Pseudomonadati</taxon>
        <taxon>Pseudomonadota</taxon>
        <taxon>Gammaproteobacteria</taxon>
        <taxon>Thiotrichales</taxon>
        <taxon>Piscirickettsiaceae</taxon>
        <taxon>Hydrogenovibrio</taxon>
    </lineage>
</organism>
<keyword evidence="6" id="KW-0472">Membrane</keyword>
<dbReference type="Gene3D" id="1.20.1300.10">
    <property type="entry name" value="Fumarate reductase/succinate dehydrogenase, transmembrane subunit"/>
    <property type="match status" value="1"/>
</dbReference>
<dbReference type="AlphaFoldDB" id="Q31E03"/>
<keyword evidence="5 6" id="KW-1133">Transmembrane helix</keyword>
<dbReference type="HOGENOM" id="CLU_151315_2_1_6"/>
<accession>Q31E03</accession>
<dbReference type="GO" id="GO:0016020">
    <property type="term" value="C:membrane"/>
    <property type="evidence" value="ECO:0007669"/>
    <property type="project" value="UniProtKB-SubCell"/>
</dbReference>
<evidence type="ECO:0000313" key="7">
    <source>
        <dbReference type="EMBL" id="ABB42620.1"/>
    </source>
</evidence>
<dbReference type="GO" id="GO:0006099">
    <property type="term" value="P:tricarboxylic acid cycle"/>
    <property type="evidence" value="ECO:0007669"/>
    <property type="project" value="UniProtKB-UniPathway"/>
</dbReference>
<keyword evidence="4 6" id="KW-0812">Transmembrane</keyword>
<feature type="transmembrane region" description="Helical" evidence="6">
    <location>
        <begin position="60"/>
        <end position="79"/>
    </location>
</feature>
<dbReference type="UniPathway" id="UPA00223"/>
<feature type="transmembrane region" description="Helical" evidence="6">
    <location>
        <begin position="91"/>
        <end position="115"/>
    </location>
</feature>
<dbReference type="InterPro" id="IPR034804">
    <property type="entry name" value="SQR/QFR_C/D"/>
</dbReference>
<feature type="transmembrane region" description="Helical" evidence="6">
    <location>
        <begin position="20"/>
        <end position="40"/>
    </location>
</feature>
<reference evidence="7" key="1">
    <citation type="submission" date="2006-07" db="EMBL/GenBank/DDBJ databases">
        <title>Complete sequence of Thiomicrospira crunogena XCL-2.</title>
        <authorList>
            <consortium name="US DOE Joint Genome Institute"/>
            <person name="Copeland A."/>
            <person name="Lucas S."/>
            <person name="Lapidus A."/>
            <person name="Barry K."/>
            <person name="Detter J.C."/>
            <person name="Glavina del Rio T."/>
            <person name="Hammon N."/>
            <person name="Israni S."/>
            <person name="Dalin E."/>
            <person name="Tice H."/>
            <person name="Pitluck S."/>
            <person name="Chain P."/>
            <person name="Malfatti S."/>
            <person name="Shin M."/>
            <person name="Vergez L."/>
            <person name="Schmutz J."/>
            <person name="Larimer F."/>
            <person name="Land M."/>
            <person name="Hauser L."/>
            <person name="Kyrpides N."/>
            <person name="Lykidis A."/>
            <person name="Scott K.M."/>
            <person name="Sievert S."/>
            <person name="Kerfeld C."/>
            <person name="Freyermuth S."/>
            <person name="Dobrinski K."/>
            <person name="Boller A."/>
            <person name="Fitzpatrick K."/>
            <person name="Thoma P."/>
            <person name="Moore J."/>
            <person name="Richardson P."/>
        </authorList>
    </citation>
    <scope>NUCLEOTIDE SEQUENCE</scope>
    <source>
        <strain evidence="7">XCL-2</strain>
    </source>
</reference>
<dbReference type="EMBL" id="CP000109">
    <property type="protein sequence ID" value="ABB42620.1"/>
    <property type="molecule type" value="Genomic_DNA"/>
</dbReference>
<dbReference type="InterPro" id="IPR014312">
    <property type="entry name" value="Succ_DH_anchor"/>
</dbReference>
<comment type="function">
    <text evidence="2">Membrane-anchoring subunit of succinate dehydrogenase (SDH).</text>
</comment>
<dbReference type="eggNOG" id="COG2142">
    <property type="taxonomic scope" value="Bacteria"/>
</dbReference>
<comment type="subcellular location">
    <subcellularLocation>
        <location evidence="3">Membrane</location>
        <topology evidence="3">Multi-pass membrane protein</topology>
    </subcellularLocation>
</comment>
<dbReference type="NCBIfam" id="TIGR02968">
    <property type="entry name" value="succ_dehyd_anc"/>
    <property type="match status" value="1"/>
</dbReference>
<evidence type="ECO:0000256" key="5">
    <source>
        <dbReference type="ARBA" id="ARBA00022989"/>
    </source>
</evidence>